<evidence type="ECO:0008006" key="3">
    <source>
        <dbReference type="Google" id="ProtNLM"/>
    </source>
</evidence>
<evidence type="ECO:0000313" key="1">
    <source>
        <dbReference type="EMBL" id="ETX03890.1"/>
    </source>
</evidence>
<reference evidence="1 2" key="1">
    <citation type="journal article" date="2014" name="Nature">
        <title>An environmental bacterial taxon with a large and distinct metabolic repertoire.</title>
        <authorList>
            <person name="Wilson M.C."/>
            <person name="Mori T."/>
            <person name="Ruckert C."/>
            <person name="Uria A.R."/>
            <person name="Helf M.J."/>
            <person name="Takada K."/>
            <person name="Gernert C."/>
            <person name="Steffens U.A."/>
            <person name="Heycke N."/>
            <person name="Schmitt S."/>
            <person name="Rinke C."/>
            <person name="Helfrich E.J."/>
            <person name="Brachmann A.O."/>
            <person name="Gurgui C."/>
            <person name="Wakimoto T."/>
            <person name="Kracht M."/>
            <person name="Crusemann M."/>
            <person name="Hentschel U."/>
            <person name="Abe I."/>
            <person name="Matsunaga S."/>
            <person name="Kalinowski J."/>
            <person name="Takeyama H."/>
            <person name="Piel J."/>
        </authorList>
    </citation>
    <scope>NUCLEOTIDE SEQUENCE [LARGE SCALE GENOMIC DNA]</scope>
    <source>
        <strain evidence="2">TSY2</strain>
    </source>
</reference>
<dbReference type="InterPro" id="IPR001387">
    <property type="entry name" value="Cro/C1-type_HTH"/>
</dbReference>
<accession>W4M126</accession>
<gene>
    <name evidence="1" type="ORF">ETSY2_32010</name>
</gene>
<dbReference type="HOGENOM" id="CLU_1358383_0_0_7"/>
<organism evidence="1 2">
    <name type="scientific">Candidatus Entotheonella gemina</name>
    <dbReference type="NCBI Taxonomy" id="1429439"/>
    <lineage>
        <taxon>Bacteria</taxon>
        <taxon>Pseudomonadati</taxon>
        <taxon>Nitrospinota/Tectimicrobiota group</taxon>
        <taxon>Candidatus Tectimicrobiota</taxon>
        <taxon>Candidatus Entotheonellia</taxon>
        <taxon>Candidatus Entotheonellales</taxon>
        <taxon>Candidatus Entotheonellaceae</taxon>
        <taxon>Candidatus Entotheonella</taxon>
    </lineage>
</organism>
<dbReference type="SUPFAM" id="SSF47413">
    <property type="entry name" value="lambda repressor-like DNA-binding domains"/>
    <property type="match status" value="1"/>
</dbReference>
<dbReference type="EMBL" id="AZHX01001361">
    <property type="protein sequence ID" value="ETX03890.1"/>
    <property type="molecule type" value="Genomic_DNA"/>
</dbReference>
<dbReference type="GO" id="GO:0003677">
    <property type="term" value="F:DNA binding"/>
    <property type="evidence" value="ECO:0007669"/>
    <property type="project" value="InterPro"/>
</dbReference>
<dbReference type="Proteomes" id="UP000019140">
    <property type="component" value="Unassembled WGS sequence"/>
</dbReference>
<evidence type="ECO:0000313" key="2">
    <source>
        <dbReference type="Proteomes" id="UP000019140"/>
    </source>
</evidence>
<dbReference type="Gene3D" id="3.30.450.180">
    <property type="match status" value="1"/>
</dbReference>
<dbReference type="CDD" id="cd00093">
    <property type="entry name" value="HTH_XRE"/>
    <property type="match status" value="1"/>
</dbReference>
<dbReference type="Gene3D" id="1.10.260.40">
    <property type="entry name" value="lambda repressor-like DNA-binding domains"/>
    <property type="match status" value="1"/>
</dbReference>
<name>W4M126_9BACT</name>
<keyword evidence="2" id="KW-1185">Reference proteome</keyword>
<comment type="caution">
    <text evidence="1">The sequence shown here is derived from an EMBL/GenBank/DDBJ whole genome shotgun (WGS) entry which is preliminary data.</text>
</comment>
<dbReference type="Pfam" id="PF13560">
    <property type="entry name" value="HTH_31"/>
    <property type="match status" value="1"/>
</dbReference>
<dbReference type="InterPro" id="IPR010982">
    <property type="entry name" value="Lambda_DNA-bd_dom_sf"/>
</dbReference>
<proteinExistence type="predicted"/>
<sequence>MIEVEIDQRVYEMKRQRVGTPGGVKLRALRERAGQTQLWVELEAELGTGYLQRIESGRVIQPVRATLERILTALEAGYSERREVLESFGYTVVTLLPTESEVAWACEICQRELHDVPFPAYVLDCRHHLIAWNHYVPFLFGVSPSDAALGGLSHQSLLEAWFGDSSPLASLLTEPDTFFPALIRLCAMRYSCFTWNRGTKW</sequence>
<dbReference type="AlphaFoldDB" id="W4M126"/>
<protein>
    <recommendedName>
        <fullName evidence="3">HTH cro/C1-type domain-containing protein</fullName>
    </recommendedName>
</protein>